<gene>
    <name evidence="3" type="ORF">OSIN01602_LOCUS22926</name>
</gene>
<name>A0A7S2EYB3_TRICV</name>
<keyword evidence="2" id="KW-0732">Signal</keyword>
<feature type="compositionally biased region" description="Basic and acidic residues" evidence="1">
    <location>
        <begin position="225"/>
        <end position="235"/>
    </location>
</feature>
<reference evidence="3" key="1">
    <citation type="submission" date="2021-01" db="EMBL/GenBank/DDBJ databases">
        <authorList>
            <person name="Corre E."/>
            <person name="Pelletier E."/>
            <person name="Niang G."/>
            <person name="Scheremetjew M."/>
            <person name="Finn R."/>
            <person name="Kale V."/>
            <person name="Holt S."/>
            <person name="Cochrane G."/>
            <person name="Meng A."/>
            <person name="Brown T."/>
            <person name="Cohen L."/>
        </authorList>
    </citation>
    <scope>NUCLEOTIDE SEQUENCE</scope>
    <source>
        <strain evidence="3">Grunow 1884</strain>
    </source>
</reference>
<dbReference type="EMBL" id="HBGO01039542">
    <property type="protein sequence ID" value="CAD9362665.1"/>
    <property type="molecule type" value="Transcribed_RNA"/>
</dbReference>
<evidence type="ECO:0000256" key="1">
    <source>
        <dbReference type="SAM" id="MobiDB-lite"/>
    </source>
</evidence>
<feature type="region of interest" description="Disordered" evidence="1">
    <location>
        <begin position="178"/>
        <end position="197"/>
    </location>
</feature>
<feature type="region of interest" description="Disordered" evidence="1">
    <location>
        <begin position="223"/>
        <end position="243"/>
    </location>
</feature>
<feature type="compositionally biased region" description="Basic and acidic residues" evidence="1">
    <location>
        <begin position="178"/>
        <end position="187"/>
    </location>
</feature>
<sequence>MKLSLAPLALSLALLGPLAAVHGAMEHCDPAVVSDADTCAAFCGDGHTAEYKVHAKHADTAEGVHVDVHTGWGCYCEEAEARRRLEEKTGNEERRRRRFRRSLAGEHDDEDGGHDDGDEDGHEVVKSCFVKYEFPTCESVGLGECEEGAATTCEDYCKSVGIGANEESHLCVHHGEDEEGRNLAGDHDGDEEHEGEEHHEEYTMCFCGAKKEGEGLLTCGDEGWEGEHHSDDEPKMNSSGSAGGLAAAAAGAAFAVALAMV</sequence>
<accession>A0A7S2EYB3</accession>
<feature type="chain" id="PRO_5031243042" evidence="2">
    <location>
        <begin position="24"/>
        <end position="261"/>
    </location>
</feature>
<organism evidence="3">
    <name type="scientific">Trieres chinensis</name>
    <name type="common">Marine centric diatom</name>
    <name type="synonym">Odontella sinensis</name>
    <dbReference type="NCBI Taxonomy" id="1514140"/>
    <lineage>
        <taxon>Eukaryota</taxon>
        <taxon>Sar</taxon>
        <taxon>Stramenopiles</taxon>
        <taxon>Ochrophyta</taxon>
        <taxon>Bacillariophyta</taxon>
        <taxon>Mediophyceae</taxon>
        <taxon>Biddulphiophycidae</taxon>
        <taxon>Eupodiscales</taxon>
        <taxon>Parodontellaceae</taxon>
        <taxon>Trieres</taxon>
    </lineage>
</organism>
<evidence type="ECO:0000313" key="3">
    <source>
        <dbReference type="EMBL" id="CAD9362665.1"/>
    </source>
</evidence>
<dbReference type="AlphaFoldDB" id="A0A7S2EYB3"/>
<feature type="signal peptide" evidence="2">
    <location>
        <begin position="1"/>
        <end position="23"/>
    </location>
</feature>
<protein>
    <submittedName>
        <fullName evidence="3">Uncharacterized protein</fullName>
    </submittedName>
</protein>
<evidence type="ECO:0000256" key="2">
    <source>
        <dbReference type="SAM" id="SignalP"/>
    </source>
</evidence>
<proteinExistence type="predicted"/>